<organism evidence="2 3">
    <name type="scientific">Edaphobacter modestus</name>
    <dbReference type="NCBI Taxonomy" id="388466"/>
    <lineage>
        <taxon>Bacteria</taxon>
        <taxon>Pseudomonadati</taxon>
        <taxon>Acidobacteriota</taxon>
        <taxon>Terriglobia</taxon>
        <taxon>Terriglobales</taxon>
        <taxon>Acidobacteriaceae</taxon>
        <taxon>Edaphobacter</taxon>
    </lineage>
</organism>
<comment type="caution">
    <text evidence="2">The sequence shown here is derived from an EMBL/GenBank/DDBJ whole genome shotgun (WGS) entry which is preliminary data.</text>
</comment>
<name>A0A4Q7YVD8_9BACT</name>
<evidence type="ECO:0000313" key="2">
    <source>
        <dbReference type="EMBL" id="RZU41757.1"/>
    </source>
</evidence>
<dbReference type="AlphaFoldDB" id="A0A4Q7YVD8"/>
<proteinExistence type="predicted"/>
<dbReference type="EMBL" id="SHKW01000001">
    <property type="protein sequence ID" value="RZU41757.1"/>
    <property type="molecule type" value="Genomic_DNA"/>
</dbReference>
<evidence type="ECO:0000313" key="3">
    <source>
        <dbReference type="Proteomes" id="UP000292958"/>
    </source>
</evidence>
<feature type="chain" id="PRO_5020540313" evidence="1">
    <location>
        <begin position="32"/>
        <end position="159"/>
    </location>
</feature>
<reference evidence="2 3" key="1">
    <citation type="submission" date="2019-02" db="EMBL/GenBank/DDBJ databases">
        <title>Genomic Encyclopedia of Archaeal and Bacterial Type Strains, Phase II (KMG-II): from individual species to whole genera.</title>
        <authorList>
            <person name="Goeker M."/>
        </authorList>
    </citation>
    <scope>NUCLEOTIDE SEQUENCE [LARGE SCALE GENOMIC DNA]</scope>
    <source>
        <strain evidence="2 3">DSM 18101</strain>
    </source>
</reference>
<accession>A0A4Q7YVD8</accession>
<feature type="signal peptide" evidence="1">
    <location>
        <begin position="1"/>
        <end position="31"/>
    </location>
</feature>
<protein>
    <submittedName>
        <fullName evidence="2">Uncharacterized protein</fullName>
    </submittedName>
</protein>
<keyword evidence="3" id="KW-1185">Reference proteome</keyword>
<dbReference type="Proteomes" id="UP000292958">
    <property type="component" value="Unassembled WGS sequence"/>
</dbReference>
<keyword evidence="1" id="KW-0732">Signal</keyword>
<evidence type="ECO:0000256" key="1">
    <source>
        <dbReference type="SAM" id="SignalP"/>
    </source>
</evidence>
<sequence>MQRQCVSKITRMAMPIMIACVLAAVSSSAWAANGNRRDKDRGCSNQTLDGDYGLTIEGLLDIPGTGIQVRGVVLQHYDGNGHITQVDHVVVGGMPPSEEWRPGSGTYTVNTDCTGKATLTIPSSPAPPLVVYFVVDRQGKTIRQVVEGNAIIATGKKVE</sequence>
<gene>
    <name evidence="2" type="ORF">BDD14_3293</name>
</gene>